<dbReference type="Gene3D" id="2.40.50.140">
    <property type="entry name" value="Nucleic acid-binding proteins"/>
    <property type="match status" value="1"/>
</dbReference>
<dbReference type="Pfam" id="PF17216">
    <property type="entry name" value="Rrp44_CSD1"/>
    <property type="match status" value="1"/>
</dbReference>
<dbReference type="PROSITE" id="PS00086">
    <property type="entry name" value="CYTOCHROME_P450"/>
    <property type="match status" value="1"/>
</dbReference>
<keyword evidence="7" id="KW-0271">Exosome</keyword>
<dbReference type="EMBL" id="SEKV01000124">
    <property type="protein sequence ID" value="TFY63631.1"/>
    <property type="molecule type" value="Genomic_DNA"/>
</dbReference>
<keyword evidence="11" id="KW-0539">Nucleus</keyword>
<comment type="cofactor">
    <cofactor evidence="13">
        <name>heme</name>
        <dbReference type="ChEBI" id="CHEBI:30413"/>
    </cofactor>
</comment>
<evidence type="ECO:0000256" key="14">
    <source>
        <dbReference type="RuleBase" id="RU003901"/>
    </source>
</evidence>
<keyword evidence="6" id="KW-0378">Hydrolase</keyword>
<keyword evidence="9" id="KW-0694">RNA-binding</keyword>
<keyword evidence="10 13" id="KW-0408">Iron</keyword>
<evidence type="ECO:0000256" key="13">
    <source>
        <dbReference type="PIRSR" id="PIRSR602401-1"/>
    </source>
</evidence>
<dbReference type="InterPro" id="IPR036396">
    <property type="entry name" value="Cyt_P450_sf"/>
</dbReference>
<organism evidence="17 18">
    <name type="scientific">Rhodofomes roseus</name>
    <dbReference type="NCBI Taxonomy" id="34475"/>
    <lineage>
        <taxon>Eukaryota</taxon>
        <taxon>Fungi</taxon>
        <taxon>Dikarya</taxon>
        <taxon>Basidiomycota</taxon>
        <taxon>Agaricomycotina</taxon>
        <taxon>Agaricomycetes</taxon>
        <taxon>Polyporales</taxon>
        <taxon>Rhodofomes</taxon>
    </lineage>
</organism>
<evidence type="ECO:0000256" key="4">
    <source>
        <dbReference type="ARBA" id="ARBA00022722"/>
    </source>
</evidence>
<dbReference type="PANTHER" id="PTHR23355">
    <property type="entry name" value="RIBONUCLEASE"/>
    <property type="match status" value="1"/>
</dbReference>
<dbReference type="STRING" id="34475.A0A4Y9YQ16"/>
<feature type="binding site" description="axial binding residue" evidence="13">
    <location>
        <position position="1166"/>
    </location>
    <ligand>
        <name>heme</name>
        <dbReference type="ChEBI" id="CHEBI:30413"/>
    </ligand>
    <ligandPart>
        <name>Fe</name>
        <dbReference type="ChEBI" id="CHEBI:18248"/>
    </ligandPart>
</feature>
<dbReference type="Pfam" id="PF00067">
    <property type="entry name" value="p450"/>
    <property type="match status" value="1"/>
</dbReference>
<evidence type="ECO:0000313" key="18">
    <source>
        <dbReference type="Proteomes" id="UP000298390"/>
    </source>
</evidence>
<evidence type="ECO:0000259" key="16">
    <source>
        <dbReference type="SMART" id="SM00955"/>
    </source>
</evidence>
<dbReference type="InterPro" id="IPR012340">
    <property type="entry name" value="NA-bd_OB-fold"/>
</dbReference>
<gene>
    <name evidence="17" type="ORF">EVJ58_g3133</name>
</gene>
<dbReference type="Proteomes" id="UP000298390">
    <property type="component" value="Unassembled WGS sequence"/>
</dbReference>
<dbReference type="Pfam" id="PF17215">
    <property type="entry name" value="Rrp44_S1"/>
    <property type="match status" value="1"/>
</dbReference>
<dbReference type="GO" id="GO:0016075">
    <property type="term" value="P:rRNA catabolic process"/>
    <property type="evidence" value="ECO:0007669"/>
    <property type="project" value="TreeGrafter"/>
</dbReference>
<dbReference type="PRINTS" id="PR00463">
    <property type="entry name" value="EP450I"/>
</dbReference>
<dbReference type="GO" id="GO:0005506">
    <property type="term" value="F:iron ion binding"/>
    <property type="evidence" value="ECO:0007669"/>
    <property type="project" value="InterPro"/>
</dbReference>
<dbReference type="Gene3D" id="1.10.630.10">
    <property type="entry name" value="Cytochrome P450"/>
    <property type="match status" value="1"/>
</dbReference>
<proteinExistence type="inferred from homology"/>
<dbReference type="GO" id="GO:0071031">
    <property type="term" value="P:nuclear mRNA surveillance of mRNA 3'-end processing"/>
    <property type="evidence" value="ECO:0007669"/>
    <property type="project" value="TreeGrafter"/>
</dbReference>
<protein>
    <recommendedName>
        <fullName evidence="12">Ribosomal RNA-processing protein 44</fullName>
    </recommendedName>
</protein>
<dbReference type="CDD" id="cd11065">
    <property type="entry name" value="CYP64-like"/>
    <property type="match status" value="1"/>
</dbReference>
<dbReference type="GO" id="GO:0003723">
    <property type="term" value="F:RNA binding"/>
    <property type="evidence" value="ECO:0007669"/>
    <property type="project" value="UniProtKB-KW"/>
</dbReference>
<dbReference type="AlphaFoldDB" id="A0A4Y9YQ16"/>
<dbReference type="SMART" id="SM00955">
    <property type="entry name" value="RNB"/>
    <property type="match status" value="1"/>
</dbReference>
<evidence type="ECO:0000256" key="8">
    <source>
        <dbReference type="ARBA" id="ARBA00022839"/>
    </source>
</evidence>
<dbReference type="InterPro" id="IPR017972">
    <property type="entry name" value="Cyt_P450_CS"/>
</dbReference>
<sequence length="1240" mass="137949">MSTLGAGVKSGQLHQGHFNANQYNYLEGNVPVAAFDKPILLIGRENMNRAVQGDVVAVEVFSESEWKAPADEVVEQETTLRNDDADESEEENDDEEAMAERKVLQAERARREASVRQPTGRVVGIIKRNWRSYVCHIDSTSLTSSNTTSLSQQTVFATPVSRLLPRIRLRTRQAPALLGQKILVTIDRWDSTSRYPEGHFVRALGKVESKEAEQESLLLEFDIPYRPFGKAILDCLPPEGDHWVVPPKTADNPVWRDREDLRDLIICSIDPPGCQDIDDALHARTLPNGNIEAGVHIADVSHFVHPDNPMDSEAAARGTTVYLVDKRIDMLPALLGTNLCSLRPHVERLAFSVIWELTPEADIVNVRFTKSVIASKSAFTYEEAQIRKDDPKLDDDLTKSIRLLNSLAQKLKANRMAAGALNLASPEVKIQLDSSESSDPIDVEQKELRETNSLVEEFMLLANISVARKIEEAFPQTAVLRRHLPPPRSNFEKLQDILQKRKGLTLDVSSSRALADSLDKCLDPNEPAFNTLVRIMATRCMLSAEYFCSGSVARDTFGHYGLASSIYTHFTSPIRRYADVLVHRQLSAAIGYSSLHATLHSKSHVERVLDVVNRRHRMAQMAGRASVEFYVGLALKSRGKGKATTEEAFVIRTFRNGLAVYVSKLGIEGLVTFKRETQFDPDAYTMTVPAASPEAVGTTIAVFDKVTVEIEVEKDKNTQRGRVKMTLRSPVDSTISLVLLAAFVAAALATRRKRPLPPGPKGLPLLGNIYDVPKSREWLAYQRWSQQYDSDVIYLNLAGTPVVVVNTIDAAYELFERRSALYSDRPKMTMLNDLVGCDWHFVFMGYGNRWRERRRVFHQYFHPSAALQHRPRALRGARVLLSRLLDAPDDFMGHLRHMAGSLIIGVAYGLDVQPKDDPYVATAQRALHAMAMAGNAGSFLVDSIPWLKYVPAWFPGAGFKRKATEWRKSTTAMVEVPFQAVKNAIADGMAPPSMVLSLLGTLEEEDDSTHMEKLFSGVAAAAYTGGSDTTVSALGSFFLAMLLHPDVQRKAQAELDGVVGNDRLPDFSDEQSLPYITALVQEVLRWRPVTPLAVPHRLTSEDEFRGYRLPAGAIVVGNGWAMLHDENRFPHADDFIPERFLTPDGQLNTDMKDAELPAFGFGRRICPGRYLACSSLWISIASILSSLEIYKPLDDQGNPIEPSGDYTTGLVTYPLPFKCGFKPRSKAAEDLIHAAVIQLD</sequence>
<dbReference type="InterPro" id="IPR001128">
    <property type="entry name" value="Cyt_P450"/>
</dbReference>
<feature type="domain" description="RNB" evidence="16">
    <location>
        <begin position="258"/>
        <end position="592"/>
    </location>
</feature>
<dbReference type="SUPFAM" id="SSF50249">
    <property type="entry name" value="Nucleic acid-binding proteins"/>
    <property type="match status" value="4"/>
</dbReference>
<feature type="compositionally biased region" description="Acidic residues" evidence="15">
    <location>
        <begin position="84"/>
        <end position="97"/>
    </location>
</feature>
<evidence type="ECO:0000256" key="7">
    <source>
        <dbReference type="ARBA" id="ARBA00022835"/>
    </source>
</evidence>
<dbReference type="InterPro" id="IPR022966">
    <property type="entry name" value="RNase_II/R_CS"/>
</dbReference>
<dbReference type="InterPro" id="IPR033771">
    <property type="entry name" value="Rrp44_CSD1"/>
</dbReference>
<dbReference type="Gene3D" id="2.40.50.700">
    <property type="match status" value="1"/>
</dbReference>
<comment type="caution">
    <text evidence="17">The sequence shown here is derived from an EMBL/GenBank/DDBJ whole genome shotgun (WGS) entry which is preliminary data.</text>
</comment>
<dbReference type="GO" id="GO:0016705">
    <property type="term" value="F:oxidoreductase activity, acting on paired donors, with incorporation or reduction of molecular oxygen"/>
    <property type="evidence" value="ECO:0007669"/>
    <property type="project" value="InterPro"/>
</dbReference>
<evidence type="ECO:0000256" key="6">
    <source>
        <dbReference type="ARBA" id="ARBA00022801"/>
    </source>
</evidence>
<comment type="similarity">
    <text evidence="2 14">Belongs to the RNR ribonuclease family.</text>
</comment>
<evidence type="ECO:0000256" key="3">
    <source>
        <dbReference type="ARBA" id="ARBA00022552"/>
    </source>
</evidence>
<feature type="region of interest" description="Disordered" evidence="15">
    <location>
        <begin position="71"/>
        <end position="101"/>
    </location>
</feature>
<dbReference type="InterPro" id="IPR050180">
    <property type="entry name" value="RNR_Ribonuclease"/>
</dbReference>
<dbReference type="GO" id="GO:0006364">
    <property type="term" value="P:rRNA processing"/>
    <property type="evidence" value="ECO:0007669"/>
    <property type="project" value="UniProtKB-KW"/>
</dbReference>
<evidence type="ECO:0000256" key="9">
    <source>
        <dbReference type="ARBA" id="ARBA00022884"/>
    </source>
</evidence>
<dbReference type="GO" id="GO:0000176">
    <property type="term" value="C:nuclear exosome (RNase complex)"/>
    <property type="evidence" value="ECO:0007669"/>
    <property type="project" value="UniProtKB-ARBA"/>
</dbReference>
<dbReference type="GO" id="GO:0004519">
    <property type="term" value="F:endonuclease activity"/>
    <property type="evidence" value="ECO:0007669"/>
    <property type="project" value="TreeGrafter"/>
</dbReference>
<dbReference type="GO" id="GO:0020037">
    <property type="term" value="F:heme binding"/>
    <property type="evidence" value="ECO:0007669"/>
    <property type="project" value="InterPro"/>
</dbReference>
<dbReference type="GO" id="GO:0000175">
    <property type="term" value="F:3'-5'-RNA exonuclease activity"/>
    <property type="evidence" value="ECO:0007669"/>
    <property type="project" value="TreeGrafter"/>
</dbReference>
<dbReference type="Pfam" id="PF00773">
    <property type="entry name" value="RNB"/>
    <property type="match status" value="1"/>
</dbReference>
<evidence type="ECO:0000313" key="17">
    <source>
        <dbReference type="EMBL" id="TFY63631.1"/>
    </source>
</evidence>
<keyword evidence="4" id="KW-0540">Nuclease</keyword>
<dbReference type="SUPFAM" id="SSF48264">
    <property type="entry name" value="Cytochrome P450"/>
    <property type="match status" value="1"/>
</dbReference>
<dbReference type="GO" id="GO:0000177">
    <property type="term" value="C:cytoplasmic exosome (RNase complex)"/>
    <property type="evidence" value="ECO:0007669"/>
    <property type="project" value="TreeGrafter"/>
</dbReference>
<dbReference type="InterPro" id="IPR002401">
    <property type="entry name" value="Cyt_P450_E_grp-I"/>
</dbReference>
<evidence type="ECO:0000256" key="10">
    <source>
        <dbReference type="ARBA" id="ARBA00023004"/>
    </source>
</evidence>
<evidence type="ECO:0000256" key="2">
    <source>
        <dbReference type="ARBA" id="ARBA00005785"/>
    </source>
</evidence>
<dbReference type="Pfam" id="PF17849">
    <property type="entry name" value="OB_Dis3"/>
    <property type="match status" value="1"/>
</dbReference>
<dbReference type="GO" id="GO:0004497">
    <property type="term" value="F:monooxygenase activity"/>
    <property type="evidence" value="ECO:0007669"/>
    <property type="project" value="InterPro"/>
</dbReference>
<evidence type="ECO:0000256" key="5">
    <source>
        <dbReference type="ARBA" id="ARBA00022723"/>
    </source>
</evidence>
<evidence type="ECO:0000256" key="12">
    <source>
        <dbReference type="ARBA" id="ARBA00077930"/>
    </source>
</evidence>
<evidence type="ECO:0000256" key="15">
    <source>
        <dbReference type="SAM" id="MobiDB-lite"/>
    </source>
</evidence>
<keyword evidence="13" id="KW-0349">Heme</keyword>
<keyword evidence="3" id="KW-0698">rRNA processing</keyword>
<dbReference type="PROSITE" id="PS01175">
    <property type="entry name" value="RIBONUCLEASE_II"/>
    <property type="match status" value="1"/>
</dbReference>
<dbReference type="PANTHER" id="PTHR23355:SF35">
    <property type="entry name" value="EXOSOME COMPLEX EXONUCLEASE RRP44"/>
    <property type="match status" value="1"/>
</dbReference>
<dbReference type="InterPro" id="IPR041505">
    <property type="entry name" value="Dis3_CSD2"/>
</dbReference>
<dbReference type="Gene3D" id="2.40.50.690">
    <property type="match status" value="1"/>
</dbReference>
<reference evidence="17 18" key="1">
    <citation type="submission" date="2019-01" db="EMBL/GenBank/DDBJ databases">
        <title>Genome sequencing of the rare red list fungi Fomitopsis rosea.</title>
        <authorList>
            <person name="Buettner E."/>
            <person name="Kellner H."/>
        </authorList>
    </citation>
    <scope>NUCLEOTIDE SEQUENCE [LARGE SCALE GENOMIC DNA]</scope>
    <source>
        <strain evidence="17 18">DSM 105464</strain>
    </source>
</reference>
<dbReference type="FunFam" id="2.40.50.700:FF:000001">
    <property type="entry name" value="Exosome complex exonuclease exoribonuclease (Rrp44)"/>
    <property type="match status" value="1"/>
</dbReference>
<comment type="subcellular location">
    <subcellularLocation>
        <location evidence="1">Nucleus</location>
    </subcellularLocation>
</comment>
<evidence type="ECO:0000256" key="1">
    <source>
        <dbReference type="ARBA" id="ARBA00004123"/>
    </source>
</evidence>
<keyword evidence="5 13" id="KW-0479">Metal-binding</keyword>
<name>A0A4Y9YQ16_9APHY</name>
<dbReference type="InterPro" id="IPR033770">
    <property type="entry name" value="RRP44_S1"/>
</dbReference>
<accession>A0A4Y9YQ16</accession>
<keyword evidence="8" id="KW-0269">Exonuclease</keyword>
<evidence type="ECO:0000256" key="11">
    <source>
        <dbReference type="ARBA" id="ARBA00023242"/>
    </source>
</evidence>
<dbReference type="InterPro" id="IPR001900">
    <property type="entry name" value="RNase_II/R"/>
</dbReference>